<comment type="caution">
    <text evidence="3">The sequence shown here is derived from an EMBL/GenBank/DDBJ whole genome shotgun (WGS) entry which is preliminary data.</text>
</comment>
<dbReference type="STRING" id="22663.A0A2I0JME9"/>
<proteinExistence type="predicted"/>
<protein>
    <recommendedName>
        <fullName evidence="2">Retroviral polymerase SH3-like domain-containing protein</fullName>
    </recommendedName>
</protein>
<gene>
    <name evidence="3" type="ORF">CRG98_022584</name>
</gene>
<dbReference type="Proteomes" id="UP000233551">
    <property type="component" value="Unassembled WGS sequence"/>
</dbReference>
<name>A0A2I0JME9_PUNGR</name>
<feature type="region of interest" description="Disordered" evidence="1">
    <location>
        <begin position="224"/>
        <end position="249"/>
    </location>
</feature>
<evidence type="ECO:0000313" key="3">
    <source>
        <dbReference type="EMBL" id="PKI57080.1"/>
    </source>
</evidence>
<evidence type="ECO:0000313" key="4">
    <source>
        <dbReference type="Proteomes" id="UP000233551"/>
    </source>
</evidence>
<feature type="compositionally biased region" description="Low complexity" evidence="1">
    <location>
        <begin position="180"/>
        <end position="191"/>
    </location>
</feature>
<feature type="compositionally biased region" description="Basic and acidic residues" evidence="1">
    <location>
        <begin position="70"/>
        <end position="94"/>
    </location>
</feature>
<accession>A0A2I0JME9</accession>
<dbReference type="EMBL" id="PGOL01001537">
    <property type="protein sequence ID" value="PKI57080.1"/>
    <property type="molecule type" value="Genomic_DNA"/>
</dbReference>
<evidence type="ECO:0000256" key="1">
    <source>
        <dbReference type="SAM" id="MobiDB-lite"/>
    </source>
</evidence>
<feature type="compositionally biased region" description="Polar residues" evidence="1">
    <location>
        <begin position="160"/>
        <end position="173"/>
    </location>
</feature>
<feature type="region of interest" description="Disordered" evidence="1">
    <location>
        <begin position="62"/>
        <end position="191"/>
    </location>
</feature>
<evidence type="ECO:0000259" key="2">
    <source>
        <dbReference type="Pfam" id="PF25597"/>
    </source>
</evidence>
<sequence length="249" mass="26984">MNERRRCIFVGYSYGKKGWRVYDLKTGEIFTLRDVSFYENSFPLQVSGTSREDVGTPLFLDVYDSGSHTGRHEEGKEVEGRQNREAHRPARTENVKGPSPTGPDSDRIDPTDIISGRASPGLNSPGRVHFPVRNGNLTQEPGPISPGSPAHAPRCASDSPDCTSSTLGLSNEPGNGPVTSADPNPASSADPAQENLTALRRSDRIRGPPLFLKDFVCHMARTDPDSLRSTESPISSGKAPVKLRLSSLM</sequence>
<dbReference type="InterPro" id="IPR057670">
    <property type="entry name" value="SH3_retrovirus"/>
</dbReference>
<dbReference type="Pfam" id="PF25597">
    <property type="entry name" value="SH3_retrovirus"/>
    <property type="match status" value="1"/>
</dbReference>
<keyword evidence="4" id="KW-1185">Reference proteome</keyword>
<feature type="domain" description="Retroviral polymerase SH3-like" evidence="2">
    <location>
        <begin position="5"/>
        <end position="47"/>
    </location>
</feature>
<reference evidence="3 4" key="1">
    <citation type="submission" date="2017-11" db="EMBL/GenBank/DDBJ databases">
        <title>De-novo sequencing of pomegranate (Punica granatum L.) genome.</title>
        <authorList>
            <person name="Akparov Z."/>
            <person name="Amiraslanov A."/>
            <person name="Hajiyeva S."/>
            <person name="Abbasov M."/>
            <person name="Kaur K."/>
            <person name="Hamwieh A."/>
            <person name="Solovyev V."/>
            <person name="Salamov A."/>
            <person name="Braich B."/>
            <person name="Kosarev P."/>
            <person name="Mahmoud A."/>
            <person name="Hajiyev E."/>
            <person name="Babayeva S."/>
            <person name="Izzatullayeva V."/>
            <person name="Mammadov A."/>
            <person name="Mammadov A."/>
            <person name="Sharifova S."/>
            <person name="Ojaghi J."/>
            <person name="Eynullazada K."/>
            <person name="Bayramov B."/>
            <person name="Abdulazimova A."/>
            <person name="Shahmuradov I."/>
        </authorList>
    </citation>
    <scope>NUCLEOTIDE SEQUENCE [LARGE SCALE GENOMIC DNA]</scope>
    <source>
        <strain evidence="4">cv. AG2017</strain>
        <tissue evidence="3">Leaf</tissue>
    </source>
</reference>
<dbReference type="AlphaFoldDB" id="A0A2I0JME9"/>
<organism evidence="3 4">
    <name type="scientific">Punica granatum</name>
    <name type="common">Pomegranate</name>
    <dbReference type="NCBI Taxonomy" id="22663"/>
    <lineage>
        <taxon>Eukaryota</taxon>
        <taxon>Viridiplantae</taxon>
        <taxon>Streptophyta</taxon>
        <taxon>Embryophyta</taxon>
        <taxon>Tracheophyta</taxon>
        <taxon>Spermatophyta</taxon>
        <taxon>Magnoliopsida</taxon>
        <taxon>eudicotyledons</taxon>
        <taxon>Gunneridae</taxon>
        <taxon>Pentapetalae</taxon>
        <taxon>rosids</taxon>
        <taxon>malvids</taxon>
        <taxon>Myrtales</taxon>
        <taxon>Lythraceae</taxon>
        <taxon>Punica</taxon>
    </lineage>
</organism>